<accession>A0A0U3DLS6</accession>
<dbReference type="PANTHER" id="PTHR34405">
    <property type="entry name" value="CRISPR-ASSOCIATED ENDORIBONUCLEASE CAS2"/>
    <property type="match status" value="1"/>
</dbReference>
<evidence type="ECO:0000313" key="10">
    <source>
        <dbReference type="Proteomes" id="UP000067738"/>
    </source>
</evidence>
<name>A0A0U3DLS6_9EURY</name>
<sequence length="91" mass="10927">MYMLASFDCKFKSNRENIENIFQHYGLRKIQSSLYAGNLNNDERKDLCENISKIIREYDNVLIIPICQSCYSKKEICGRKIKFRDELFRVY</sequence>
<dbReference type="GO" id="GO:0046872">
    <property type="term" value="F:metal ion binding"/>
    <property type="evidence" value="ECO:0007669"/>
    <property type="project" value="UniProtKB-UniRule"/>
</dbReference>
<dbReference type="GO" id="GO:0016787">
    <property type="term" value="F:hydrolase activity"/>
    <property type="evidence" value="ECO:0007669"/>
    <property type="project" value="UniProtKB-KW"/>
</dbReference>
<evidence type="ECO:0000256" key="1">
    <source>
        <dbReference type="ARBA" id="ARBA00001946"/>
    </source>
</evidence>
<evidence type="ECO:0000256" key="2">
    <source>
        <dbReference type="ARBA" id="ARBA00022722"/>
    </source>
</evidence>
<gene>
    <name evidence="8" type="primary">cas2</name>
    <name evidence="9" type="ORF">sm9_1134</name>
</gene>
<evidence type="ECO:0000256" key="6">
    <source>
        <dbReference type="ARBA" id="ARBA00022842"/>
    </source>
</evidence>
<protein>
    <recommendedName>
        <fullName evidence="8">CRISPR-associated endoribonuclease Cas2</fullName>
        <ecNumber evidence="8">3.1.-.-</ecNumber>
    </recommendedName>
</protein>
<feature type="binding site" evidence="8">
    <location>
        <position position="8"/>
    </location>
    <ligand>
        <name>Mg(2+)</name>
        <dbReference type="ChEBI" id="CHEBI:18420"/>
        <note>catalytic</note>
    </ligand>
</feature>
<dbReference type="GeneID" id="26736096"/>
<dbReference type="GO" id="GO:0004521">
    <property type="term" value="F:RNA endonuclease activity"/>
    <property type="evidence" value="ECO:0007669"/>
    <property type="project" value="InterPro"/>
</dbReference>
<keyword evidence="10" id="KW-1185">Reference proteome</keyword>
<dbReference type="GO" id="GO:0051607">
    <property type="term" value="P:defense response to virus"/>
    <property type="evidence" value="ECO:0007669"/>
    <property type="project" value="UniProtKB-UniRule"/>
</dbReference>
<dbReference type="Proteomes" id="UP000067738">
    <property type="component" value="Chromosome"/>
</dbReference>
<dbReference type="Pfam" id="PF09827">
    <property type="entry name" value="CRISPR_Cas2"/>
    <property type="match status" value="1"/>
</dbReference>
<keyword evidence="4 8" id="KW-0255">Endonuclease</keyword>
<comment type="function">
    <text evidence="8">CRISPR (clustered regularly interspaced short palindromic repeat), is an adaptive immune system that provides protection against mobile genetic elements (viruses, transposable elements and conjugative plasmids). CRISPR clusters contain sequences complementary to antecedent mobile elements and target invading nucleic acids. CRISPR clusters are transcribed and processed into CRISPR RNA (crRNA). Functions as a ssRNA-specific endoribonuclease. Involved in the integration of spacer DNA into the CRISPR cassette.</text>
</comment>
<dbReference type="PANTHER" id="PTHR34405:SF3">
    <property type="entry name" value="CRISPR-ASSOCIATED ENDORIBONUCLEASE CAS2 3"/>
    <property type="match status" value="1"/>
</dbReference>
<dbReference type="AlphaFoldDB" id="A0A0U3DLS6"/>
<dbReference type="EMBL" id="CP011266">
    <property type="protein sequence ID" value="ALT68918.1"/>
    <property type="molecule type" value="Genomic_DNA"/>
</dbReference>
<evidence type="ECO:0000256" key="8">
    <source>
        <dbReference type="HAMAP-Rule" id="MF_01471"/>
    </source>
</evidence>
<proteinExistence type="inferred from homology"/>
<organism evidence="9 10">
    <name type="scientific">Methanobrevibacter millerae</name>
    <dbReference type="NCBI Taxonomy" id="230361"/>
    <lineage>
        <taxon>Archaea</taxon>
        <taxon>Methanobacteriati</taxon>
        <taxon>Methanobacteriota</taxon>
        <taxon>Methanomada group</taxon>
        <taxon>Methanobacteria</taxon>
        <taxon>Methanobacteriales</taxon>
        <taxon>Methanobacteriaceae</taxon>
        <taxon>Methanobrevibacter</taxon>
    </lineage>
</organism>
<comment type="cofactor">
    <cofactor evidence="1 8">
        <name>Mg(2+)</name>
        <dbReference type="ChEBI" id="CHEBI:18420"/>
    </cofactor>
</comment>
<reference evidence="9 10" key="1">
    <citation type="submission" date="2015-04" db="EMBL/GenBank/DDBJ databases">
        <title>The complete genome sequence of the rumen methanogen Methanobrevibacter millerae SM9.</title>
        <authorList>
            <person name="Leahy S.C."/>
            <person name="Kelly W.J."/>
            <person name="Pacheco D.M."/>
            <person name="Li D."/>
            <person name="Altermann E."/>
            <person name="Attwood G.T."/>
        </authorList>
    </citation>
    <scope>NUCLEOTIDE SEQUENCE [LARGE SCALE GENOMIC DNA]</scope>
    <source>
        <strain evidence="9 10">SM9</strain>
    </source>
</reference>
<keyword evidence="7 8" id="KW-0051">Antiviral defense</keyword>
<dbReference type="GO" id="GO:0043571">
    <property type="term" value="P:maintenance of CRISPR repeat elements"/>
    <property type="evidence" value="ECO:0007669"/>
    <property type="project" value="UniProtKB-UniRule"/>
</dbReference>
<keyword evidence="5 8" id="KW-0378">Hydrolase</keyword>
<dbReference type="HAMAP" id="MF_01471">
    <property type="entry name" value="Cas2"/>
    <property type="match status" value="1"/>
</dbReference>
<comment type="similarity">
    <text evidence="8">Belongs to the CRISPR-associated endoribonuclease Cas2 protein family.</text>
</comment>
<dbReference type="NCBIfam" id="TIGR01573">
    <property type="entry name" value="cas2"/>
    <property type="match status" value="1"/>
</dbReference>
<dbReference type="InterPro" id="IPR019199">
    <property type="entry name" value="Virulence_VapD/CRISPR_Cas2"/>
</dbReference>
<dbReference type="OrthoDB" id="75992at2157"/>
<dbReference type="EC" id="3.1.-.-" evidence="8"/>
<keyword evidence="6 8" id="KW-0460">Magnesium</keyword>
<dbReference type="SUPFAM" id="SSF143430">
    <property type="entry name" value="TTP0101/SSO1404-like"/>
    <property type="match status" value="1"/>
</dbReference>
<dbReference type="InterPro" id="IPR021127">
    <property type="entry name" value="CRISPR_associated_Cas2"/>
</dbReference>
<evidence type="ECO:0000256" key="7">
    <source>
        <dbReference type="ARBA" id="ARBA00023118"/>
    </source>
</evidence>
<evidence type="ECO:0000256" key="5">
    <source>
        <dbReference type="ARBA" id="ARBA00022801"/>
    </source>
</evidence>
<evidence type="ECO:0000313" key="9">
    <source>
        <dbReference type="EMBL" id="ALT68918.1"/>
    </source>
</evidence>
<dbReference type="PATRIC" id="fig|230361.4.peg.1171"/>
<keyword evidence="2 8" id="KW-0540">Nuclease</keyword>
<comment type="subunit">
    <text evidence="8">Homodimer, forms a heterotetramer with a Cas1 homodimer.</text>
</comment>
<evidence type="ECO:0000256" key="4">
    <source>
        <dbReference type="ARBA" id="ARBA00022759"/>
    </source>
</evidence>
<dbReference type="RefSeq" id="WP_058739197.1">
    <property type="nucleotide sequence ID" value="NZ_CP011266.1"/>
</dbReference>
<dbReference type="Gene3D" id="3.30.70.240">
    <property type="match status" value="1"/>
</dbReference>
<keyword evidence="3 8" id="KW-0479">Metal-binding</keyword>
<evidence type="ECO:0000256" key="3">
    <source>
        <dbReference type="ARBA" id="ARBA00022723"/>
    </source>
</evidence>
<dbReference type="KEGG" id="mmil:sm9_1134"/>